<protein>
    <recommendedName>
        <fullName evidence="10">DNA topoisomerase 1</fullName>
        <ecNumber evidence="10">5.6.2.1</ecNumber>
    </recommendedName>
    <alternativeName>
        <fullName evidence="10">DNA topoisomerase I</fullName>
    </alternativeName>
</protein>
<dbReference type="PANTHER" id="PTHR42785">
    <property type="entry name" value="DNA TOPOISOMERASE, TYPE IA, CORE"/>
    <property type="match status" value="1"/>
</dbReference>
<dbReference type="AlphaFoldDB" id="A0A0C1TQP4"/>
<dbReference type="Gene3D" id="1.10.460.10">
    <property type="entry name" value="Topoisomerase I, domain 2"/>
    <property type="match status" value="1"/>
</dbReference>
<feature type="site" description="Interaction with DNA" evidence="10">
    <location>
        <position position="499"/>
    </location>
</feature>
<dbReference type="InterPro" id="IPR013826">
    <property type="entry name" value="Topo_IA_cen_sub3"/>
</dbReference>
<dbReference type="CDD" id="cd00186">
    <property type="entry name" value="TOP1Ac"/>
    <property type="match status" value="1"/>
</dbReference>
<dbReference type="InterPro" id="IPR000380">
    <property type="entry name" value="Topo_IA"/>
</dbReference>
<evidence type="ECO:0000256" key="2">
    <source>
        <dbReference type="ARBA" id="ARBA00009446"/>
    </source>
</evidence>
<keyword evidence="5" id="KW-0862">Zinc</keyword>
<dbReference type="SUPFAM" id="SSF56712">
    <property type="entry name" value="Prokaryotic type I DNA topoisomerase"/>
    <property type="match status" value="1"/>
</dbReference>
<keyword evidence="6" id="KW-0460">Magnesium</keyword>
<dbReference type="HAMAP" id="MF_00952">
    <property type="entry name" value="Topoisom_1_prok"/>
    <property type="match status" value="1"/>
</dbReference>
<evidence type="ECO:0000259" key="11">
    <source>
        <dbReference type="PROSITE" id="PS50880"/>
    </source>
</evidence>
<dbReference type="InterPro" id="IPR023405">
    <property type="entry name" value="Topo_IA_core_domain"/>
</dbReference>
<dbReference type="NCBIfam" id="TIGR01051">
    <property type="entry name" value="topA_bact"/>
    <property type="match status" value="1"/>
</dbReference>
<dbReference type="Pfam" id="PF01751">
    <property type="entry name" value="Toprim"/>
    <property type="match status" value="1"/>
</dbReference>
<feature type="site" description="Interaction with DNA" evidence="10">
    <location>
        <position position="307"/>
    </location>
</feature>
<evidence type="ECO:0000313" key="13">
    <source>
        <dbReference type="EMBL" id="KIE41603.1"/>
    </source>
</evidence>
<proteinExistence type="inferred from homology"/>
<feature type="site" description="Interaction with DNA" evidence="10">
    <location>
        <position position="159"/>
    </location>
</feature>
<dbReference type="InterPro" id="IPR013824">
    <property type="entry name" value="Topo_IA_cen_sub1"/>
</dbReference>
<feature type="domain" description="Topo IA-type catalytic" evidence="12">
    <location>
        <begin position="133"/>
        <end position="567"/>
    </location>
</feature>
<dbReference type="InterPro" id="IPR028612">
    <property type="entry name" value="Topoisom_1_IA"/>
</dbReference>
<dbReference type="PROSITE" id="PS00396">
    <property type="entry name" value="TOPO_IA_1"/>
    <property type="match status" value="1"/>
</dbReference>
<accession>A0A0C1TQP4</accession>
<comment type="caution">
    <text evidence="13">The sequence shown here is derived from an EMBL/GenBank/DDBJ whole genome shotgun (WGS) entry which is preliminary data.</text>
</comment>
<dbReference type="CDD" id="cd03363">
    <property type="entry name" value="TOPRIM_TopoIA_TopoI"/>
    <property type="match status" value="1"/>
</dbReference>
<dbReference type="GO" id="GO:0008270">
    <property type="term" value="F:zinc ion binding"/>
    <property type="evidence" value="ECO:0007669"/>
    <property type="project" value="UniProtKB-KW"/>
</dbReference>
<keyword evidence="14" id="KW-1185">Reference proteome</keyword>
<sequence length="757" mass="84910">MSQHLVIVESPAKAKTIEKFLGPDYKVLASYGHVRALPSKQGSVDVEHDFEPRYAVLPESKRHIDAIKKELKASDSLLLATDPDREGEAISWHLLAALGVKPEKPPVPVRRVVFHEITKDAIVHAVENPRTISQDLVDAQQARSILDYLVGFNLSPFLWKKIRYGLSAGRVQSVALRLICEREKEIQAFQSREYWTIGAELAKEKGQKCTANLVEAEGKKLDKFDIPDQAAADRLVTALENATYTVDKVTKSERKRTPAPPFTTSTLQQEAARKLGFSAKKTMSTAQKLYEGVAIDEGLVGLITYMRTDSVVLSNQALQEAHQVITSLYGPEYALAKPRFYKNKAKNAQEAHEAVRPTSIARTPAELKKYLSSDQFKLYDLIWKRTVACQMAEALLDQTSVDIGAGTGYRFRAAGTVIRFPGFMKLYIEGVDDQAEEKEGTLPPLTEGELLKLLKLLPEQHFTQPPPRYTEASLVKTLEEYGIGRPSTYASIMNTLLERKYARLDSKRFIPEDVGMVVNDLLTNHFTTYVDYNFTATLEEELDQVSRGEKQWKPLLREFWEPFQGLLRQKEGEVSKADLTTEATDEACPDCGKPLVVKLGKRGKFIACSGYKEGCTYTRNIDQGEGKEKAEPVLSEETCDKCGSPMLIKDGRFGKYLACSAYPACKNIQPLVKPKGTGLTCPECKEGELTEKKSRYGKMFYSCNRYPQCKFALWDPPQPGPCPTCGFPLLVKKVYKREGEFLKCPKEGCDYRTEGKK</sequence>
<evidence type="ECO:0000256" key="1">
    <source>
        <dbReference type="ARBA" id="ARBA00000213"/>
    </source>
</evidence>
<dbReference type="EC" id="5.6.2.1" evidence="10"/>
<feature type="region of interest" description="Interaction with DNA" evidence="10">
    <location>
        <begin position="167"/>
        <end position="172"/>
    </location>
</feature>
<keyword evidence="3" id="KW-0479">Metal-binding</keyword>
<reference evidence="13 14" key="1">
    <citation type="submission" date="2015-01" db="EMBL/GenBank/DDBJ databases">
        <title>Genome sequence of the anaerobic bacterium Geobacter soli GSS01, a dissimilatory Fe(III) reducer from soil.</title>
        <authorList>
            <person name="Yang G."/>
            <person name="Zhou S."/>
        </authorList>
    </citation>
    <scope>NUCLEOTIDE SEQUENCE [LARGE SCALE GENOMIC DNA]</scope>
    <source>
        <strain evidence="13 14">GSS01</strain>
    </source>
</reference>
<keyword evidence="8 10" id="KW-0238">DNA-binding</keyword>
<dbReference type="SMART" id="SM00436">
    <property type="entry name" value="TOP1Bc"/>
    <property type="match status" value="1"/>
</dbReference>
<evidence type="ECO:0000256" key="9">
    <source>
        <dbReference type="ARBA" id="ARBA00023235"/>
    </source>
</evidence>
<evidence type="ECO:0000256" key="10">
    <source>
        <dbReference type="HAMAP-Rule" id="MF_00952"/>
    </source>
</evidence>
<evidence type="ECO:0000256" key="5">
    <source>
        <dbReference type="ARBA" id="ARBA00022833"/>
    </source>
</evidence>
<dbReference type="PRINTS" id="PR00417">
    <property type="entry name" value="PRTPISMRASEI"/>
</dbReference>
<evidence type="ECO:0000259" key="12">
    <source>
        <dbReference type="PROSITE" id="PS52039"/>
    </source>
</evidence>
<dbReference type="Proteomes" id="UP000031433">
    <property type="component" value="Unassembled WGS sequence"/>
</dbReference>
<comment type="catalytic activity">
    <reaction evidence="1 10">
        <text>ATP-independent breakage of single-stranded DNA, followed by passage and rejoining.</text>
        <dbReference type="EC" id="5.6.2.1"/>
    </reaction>
</comment>
<comment type="function">
    <text evidence="10">Releases the supercoiling and torsional tension of DNA, which is introduced during the DNA replication and transcription, by transiently cleaving and rejoining one strand of the DNA duplex. Introduces a single-strand break via transesterification at a target site in duplex DNA. The scissile phosphodiester is attacked by the catalytic tyrosine of the enzyme, resulting in the formation of a DNA-(5'-phosphotyrosyl)-enzyme intermediate and the expulsion of a 3'-OH DNA strand. The free DNA strand then undergoes passage around the unbroken strand, thus removing DNA supercoils. Finally, in the religation step, the DNA 3'-OH attacks the covalent intermediate to expel the active-site tyrosine and restore the DNA phosphodiester backbone.</text>
</comment>
<evidence type="ECO:0000256" key="6">
    <source>
        <dbReference type="ARBA" id="ARBA00022842"/>
    </source>
</evidence>
<dbReference type="InterPro" id="IPR003602">
    <property type="entry name" value="Topo_IA_DNA-bd_dom"/>
</dbReference>
<feature type="site" description="Interaction with DNA" evidence="10">
    <location>
        <position position="33"/>
    </location>
</feature>
<evidence type="ECO:0000256" key="8">
    <source>
        <dbReference type="ARBA" id="ARBA00023125"/>
    </source>
</evidence>
<dbReference type="GO" id="GO:0003677">
    <property type="term" value="F:DNA binding"/>
    <property type="evidence" value="ECO:0007669"/>
    <property type="project" value="UniProtKB-KW"/>
</dbReference>
<dbReference type="SMART" id="SM00437">
    <property type="entry name" value="TOP1Ac"/>
    <property type="match status" value="1"/>
</dbReference>
<dbReference type="InterPro" id="IPR023406">
    <property type="entry name" value="Topo_IA_AS"/>
</dbReference>
<dbReference type="EMBL" id="JXBL01000001">
    <property type="protein sequence ID" value="KIE41603.1"/>
    <property type="molecule type" value="Genomic_DNA"/>
</dbReference>
<keyword evidence="4" id="KW-0863">Zinc-finger</keyword>
<feature type="active site" description="O-(5'-phospho-DNA)-tyrosine intermediate" evidence="10">
    <location>
        <position position="305"/>
    </location>
</feature>
<dbReference type="PANTHER" id="PTHR42785:SF1">
    <property type="entry name" value="DNA TOPOISOMERASE"/>
    <property type="match status" value="1"/>
</dbReference>
<dbReference type="Pfam" id="PF01131">
    <property type="entry name" value="Topoisom_bac"/>
    <property type="match status" value="1"/>
</dbReference>
<dbReference type="InterPro" id="IPR003601">
    <property type="entry name" value="Topo_IA_2"/>
</dbReference>
<dbReference type="GO" id="GO:0006265">
    <property type="term" value="P:DNA topological change"/>
    <property type="evidence" value="ECO:0007669"/>
    <property type="project" value="UniProtKB-UniRule"/>
</dbReference>
<dbReference type="InterPro" id="IPR013498">
    <property type="entry name" value="Topo_IA_Znf"/>
</dbReference>
<dbReference type="Pfam" id="PF01396">
    <property type="entry name" value="Zn_ribbon_Top1"/>
    <property type="match status" value="4"/>
</dbReference>
<dbReference type="PROSITE" id="PS52039">
    <property type="entry name" value="TOPO_IA_2"/>
    <property type="match status" value="1"/>
</dbReference>
<dbReference type="InterPro" id="IPR013497">
    <property type="entry name" value="Topo_IA_cen"/>
</dbReference>
<keyword evidence="9 10" id="KW-0413">Isomerase</keyword>
<comment type="similarity">
    <text evidence="2 10">Belongs to the type IA topoisomerase family.</text>
</comment>
<name>A0A0C1TQP4_9BACT</name>
<evidence type="ECO:0000256" key="3">
    <source>
        <dbReference type="ARBA" id="ARBA00022723"/>
    </source>
</evidence>
<dbReference type="GO" id="GO:0005694">
    <property type="term" value="C:chromosome"/>
    <property type="evidence" value="ECO:0007669"/>
    <property type="project" value="InterPro"/>
</dbReference>
<keyword evidence="7 10" id="KW-0799">Topoisomerase</keyword>
<evidence type="ECO:0000313" key="14">
    <source>
        <dbReference type="Proteomes" id="UP000031433"/>
    </source>
</evidence>
<organism evidence="13 14">
    <name type="scientific">Geobacter soli</name>
    <dbReference type="NCBI Taxonomy" id="1510391"/>
    <lineage>
        <taxon>Bacteria</taxon>
        <taxon>Pseudomonadati</taxon>
        <taxon>Thermodesulfobacteriota</taxon>
        <taxon>Desulfuromonadia</taxon>
        <taxon>Geobacterales</taxon>
        <taxon>Geobacteraceae</taxon>
        <taxon>Geobacter</taxon>
    </lineage>
</organism>
<dbReference type="Gene3D" id="3.30.65.10">
    <property type="entry name" value="Bacterial Topoisomerase I, domain 1"/>
    <property type="match status" value="3"/>
</dbReference>
<dbReference type="InterPro" id="IPR034149">
    <property type="entry name" value="TOPRIM_TopoI"/>
</dbReference>
<dbReference type="RefSeq" id="WP_039643387.1">
    <property type="nucleotide sequence ID" value="NZ_JXBL01000001.1"/>
</dbReference>
<feature type="site" description="Interaction with DNA" evidence="10">
    <location>
        <position position="143"/>
    </location>
</feature>
<dbReference type="SUPFAM" id="SSF57783">
    <property type="entry name" value="Zinc beta-ribbon"/>
    <property type="match status" value="2"/>
</dbReference>
<dbReference type="Gene3D" id="3.40.50.140">
    <property type="match status" value="1"/>
</dbReference>
<evidence type="ECO:0000256" key="7">
    <source>
        <dbReference type="ARBA" id="ARBA00023029"/>
    </source>
</evidence>
<feature type="site" description="Interaction with DNA" evidence="10">
    <location>
        <position position="147"/>
    </location>
</feature>
<gene>
    <name evidence="10" type="primary">topA</name>
    <name evidence="13" type="ORF">SE37_02640</name>
</gene>
<evidence type="ECO:0000256" key="4">
    <source>
        <dbReference type="ARBA" id="ARBA00022771"/>
    </source>
</evidence>
<feature type="domain" description="Toprim" evidence="11">
    <location>
        <begin position="3"/>
        <end position="118"/>
    </location>
</feature>
<dbReference type="InterPro" id="IPR006171">
    <property type="entry name" value="TOPRIM_dom"/>
</dbReference>
<dbReference type="GO" id="GO:0003917">
    <property type="term" value="F:DNA topoisomerase type I (single strand cut, ATP-independent) activity"/>
    <property type="evidence" value="ECO:0007669"/>
    <property type="project" value="UniProtKB-UniRule"/>
</dbReference>
<dbReference type="InterPro" id="IPR005733">
    <property type="entry name" value="TopoI_bac-type"/>
</dbReference>
<comment type="caution">
    <text evidence="10">Lacks conserved residue(s) required for the propagation of feature annotation.</text>
</comment>
<dbReference type="Gene3D" id="1.10.290.10">
    <property type="entry name" value="Topoisomerase I, domain 4"/>
    <property type="match status" value="1"/>
</dbReference>
<dbReference type="PROSITE" id="PS50880">
    <property type="entry name" value="TOPRIM"/>
    <property type="match status" value="1"/>
</dbReference>
<comment type="subunit">
    <text evidence="10">Monomer.</text>
</comment>
<dbReference type="SMART" id="SM00493">
    <property type="entry name" value="TOPRIM"/>
    <property type="match status" value="1"/>
</dbReference>
<dbReference type="Gene3D" id="2.70.20.10">
    <property type="entry name" value="Topoisomerase I, domain 3"/>
    <property type="match status" value="1"/>
</dbReference>
<dbReference type="InterPro" id="IPR013825">
    <property type="entry name" value="Topo_IA_cen_sub2"/>
</dbReference>